<dbReference type="SUPFAM" id="SSF88659">
    <property type="entry name" value="Sigma3 and sigma4 domains of RNA polymerase sigma factors"/>
    <property type="match status" value="1"/>
</dbReference>
<evidence type="ECO:0000256" key="5">
    <source>
        <dbReference type="ARBA" id="ARBA00023163"/>
    </source>
</evidence>
<dbReference type="PANTHER" id="PTHR43133:SF50">
    <property type="entry name" value="ECF RNA POLYMERASE SIGMA FACTOR SIGM"/>
    <property type="match status" value="1"/>
</dbReference>
<dbReference type="GO" id="GO:0016987">
    <property type="term" value="F:sigma factor activity"/>
    <property type="evidence" value="ECO:0007669"/>
    <property type="project" value="UniProtKB-KW"/>
</dbReference>
<dbReference type="PANTHER" id="PTHR43133">
    <property type="entry name" value="RNA POLYMERASE ECF-TYPE SIGMA FACTO"/>
    <property type="match status" value="1"/>
</dbReference>
<keyword evidence="9" id="KW-1185">Reference proteome</keyword>
<keyword evidence="5" id="KW-0804">Transcription</keyword>
<evidence type="ECO:0000259" key="7">
    <source>
        <dbReference type="Pfam" id="PF08281"/>
    </source>
</evidence>
<dbReference type="Pfam" id="PF08281">
    <property type="entry name" value="Sigma70_r4_2"/>
    <property type="match status" value="1"/>
</dbReference>
<feature type="domain" description="RNA polymerase sigma factor 70 region 4 type 2" evidence="7">
    <location>
        <begin position="100"/>
        <end position="152"/>
    </location>
</feature>
<dbReference type="NCBIfam" id="TIGR02937">
    <property type="entry name" value="sigma70-ECF"/>
    <property type="match status" value="1"/>
</dbReference>
<evidence type="ECO:0000256" key="4">
    <source>
        <dbReference type="ARBA" id="ARBA00023125"/>
    </source>
</evidence>
<dbReference type="InterPro" id="IPR014325">
    <property type="entry name" value="RNA_pol_sigma-E_actinobac"/>
</dbReference>
<dbReference type="AlphaFoldDB" id="A0A8J3JRX1"/>
<dbReference type="GO" id="GO:0000428">
    <property type="term" value="C:DNA-directed RNA polymerase complex"/>
    <property type="evidence" value="ECO:0007669"/>
    <property type="project" value="UniProtKB-KW"/>
</dbReference>
<dbReference type="SUPFAM" id="SSF88946">
    <property type="entry name" value="Sigma2 domain of RNA polymerase sigma factors"/>
    <property type="match status" value="1"/>
</dbReference>
<evidence type="ECO:0000256" key="1">
    <source>
        <dbReference type="ARBA" id="ARBA00010641"/>
    </source>
</evidence>
<evidence type="ECO:0000256" key="3">
    <source>
        <dbReference type="ARBA" id="ARBA00023082"/>
    </source>
</evidence>
<organism evidence="8 9">
    <name type="scientific">Catellatospora chokoriensis</name>
    <dbReference type="NCBI Taxonomy" id="310353"/>
    <lineage>
        <taxon>Bacteria</taxon>
        <taxon>Bacillati</taxon>
        <taxon>Actinomycetota</taxon>
        <taxon>Actinomycetes</taxon>
        <taxon>Micromonosporales</taxon>
        <taxon>Micromonosporaceae</taxon>
        <taxon>Catellatospora</taxon>
    </lineage>
</organism>
<dbReference type="GO" id="GO:0006352">
    <property type="term" value="P:DNA-templated transcription initiation"/>
    <property type="evidence" value="ECO:0007669"/>
    <property type="project" value="InterPro"/>
</dbReference>
<gene>
    <name evidence="8" type="ORF">Cch02nite_34200</name>
</gene>
<dbReference type="CDD" id="cd06171">
    <property type="entry name" value="Sigma70_r4"/>
    <property type="match status" value="1"/>
</dbReference>
<dbReference type="Proteomes" id="UP000619293">
    <property type="component" value="Unassembled WGS sequence"/>
</dbReference>
<dbReference type="Gene3D" id="1.10.1740.10">
    <property type="match status" value="1"/>
</dbReference>
<evidence type="ECO:0000313" key="8">
    <source>
        <dbReference type="EMBL" id="GIF89976.1"/>
    </source>
</evidence>
<dbReference type="Gene3D" id="1.10.10.10">
    <property type="entry name" value="Winged helix-like DNA-binding domain superfamily/Winged helix DNA-binding domain"/>
    <property type="match status" value="1"/>
</dbReference>
<evidence type="ECO:0000259" key="6">
    <source>
        <dbReference type="Pfam" id="PF04542"/>
    </source>
</evidence>
<protein>
    <submittedName>
        <fullName evidence="8">DNA-directed RNA polymerase sigma-70 factor</fullName>
    </submittedName>
</protein>
<evidence type="ECO:0000313" key="9">
    <source>
        <dbReference type="Proteomes" id="UP000619293"/>
    </source>
</evidence>
<keyword evidence="3" id="KW-0731">Sigma factor</keyword>
<dbReference type="InterPro" id="IPR013324">
    <property type="entry name" value="RNA_pol_sigma_r3/r4-like"/>
</dbReference>
<keyword evidence="2" id="KW-0805">Transcription regulation</keyword>
<dbReference type="InterPro" id="IPR013325">
    <property type="entry name" value="RNA_pol_sigma_r2"/>
</dbReference>
<proteinExistence type="inferred from homology"/>
<keyword evidence="8" id="KW-0240">DNA-directed RNA polymerase</keyword>
<reference evidence="8 9" key="1">
    <citation type="submission" date="2021-01" db="EMBL/GenBank/DDBJ databases">
        <title>Whole genome shotgun sequence of Catellatospora chokoriensis NBRC 107358.</title>
        <authorList>
            <person name="Komaki H."/>
            <person name="Tamura T."/>
        </authorList>
    </citation>
    <scope>NUCLEOTIDE SEQUENCE [LARGE SCALE GENOMIC DNA]</scope>
    <source>
        <strain evidence="8 9">NBRC 107358</strain>
    </source>
</reference>
<dbReference type="InterPro" id="IPR013249">
    <property type="entry name" value="RNA_pol_sigma70_r4_t2"/>
</dbReference>
<feature type="domain" description="RNA polymerase sigma-70 region 2" evidence="6">
    <location>
        <begin position="10"/>
        <end position="76"/>
    </location>
</feature>
<dbReference type="GO" id="GO:0003677">
    <property type="term" value="F:DNA binding"/>
    <property type="evidence" value="ECO:0007669"/>
    <property type="project" value="UniProtKB-KW"/>
</dbReference>
<accession>A0A8J3JRX1</accession>
<keyword evidence="4" id="KW-0238">DNA-binding</keyword>
<dbReference type="NCBIfam" id="TIGR02983">
    <property type="entry name" value="SigE-fam_strep"/>
    <property type="match status" value="1"/>
</dbReference>
<dbReference type="EMBL" id="BONG01000019">
    <property type="protein sequence ID" value="GIF89976.1"/>
    <property type="molecule type" value="Genomic_DNA"/>
</dbReference>
<dbReference type="InterPro" id="IPR007627">
    <property type="entry name" value="RNA_pol_sigma70_r2"/>
</dbReference>
<comment type="caution">
    <text evidence="8">The sequence shown here is derived from an EMBL/GenBank/DDBJ whole genome shotgun (WGS) entry which is preliminary data.</text>
</comment>
<dbReference type="InterPro" id="IPR014284">
    <property type="entry name" value="RNA_pol_sigma-70_dom"/>
</dbReference>
<evidence type="ECO:0000256" key="2">
    <source>
        <dbReference type="ARBA" id="ARBA00023015"/>
    </source>
</evidence>
<sequence>MPDHSFDDFVHAALPALSRYAHALTGERAAGEDLIQDTLVKVAGAWRRVHRDGSPLAYARTTMLNTYLSAWRIRRRRPVSVPLEVDWPGPDAYGPVDVRDQLRRALDALPRAQRAVLVLGFLDELSDEEIAAMLDRRPATVRSLRHRGLAALRRQLDGDQVEGGPYARR</sequence>
<dbReference type="Pfam" id="PF04542">
    <property type="entry name" value="Sigma70_r2"/>
    <property type="match status" value="1"/>
</dbReference>
<dbReference type="InterPro" id="IPR036388">
    <property type="entry name" value="WH-like_DNA-bd_sf"/>
</dbReference>
<dbReference type="InterPro" id="IPR039425">
    <property type="entry name" value="RNA_pol_sigma-70-like"/>
</dbReference>
<name>A0A8J3JRX1_9ACTN</name>
<comment type="similarity">
    <text evidence="1">Belongs to the sigma-70 factor family. ECF subfamily.</text>
</comment>
<dbReference type="RefSeq" id="WP_191839999.1">
    <property type="nucleotide sequence ID" value="NZ_BAAALB010000023.1"/>
</dbReference>